<keyword evidence="3" id="KW-0106">Calcium</keyword>
<dbReference type="VEuPathDB" id="VectorBase:LDEU008184"/>
<dbReference type="Gene3D" id="1.10.238.10">
    <property type="entry name" value="EF-hand"/>
    <property type="match status" value="2"/>
</dbReference>
<organism evidence="5 6">
    <name type="scientific">Leptotrombidium deliense</name>
    <dbReference type="NCBI Taxonomy" id="299467"/>
    <lineage>
        <taxon>Eukaryota</taxon>
        <taxon>Metazoa</taxon>
        <taxon>Ecdysozoa</taxon>
        <taxon>Arthropoda</taxon>
        <taxon>Chelicerata</taxon>
        <taxon>Arachnida</taxon>
        <taxon>Acari</taxon>
        <taxon>Acariformes</taxon>
        <taxon>Trombidiformes</taxon>
        <taxon>Prostigmata</taxon>
        <taxon>Anystina</taxon>
        <taxon>Parasitengona</taxon>
        <taxon>Trombiculoidea</taxon>
        <taxon>Trombiculidae</taxon>
        <taxon>Leptotrombidium</taxon>
    </lineage>
</organism>
<dbReference type="PROSITE" id="PS50222">
    <property type="entry name" value="EF_HAND_2"/>
    <property type="match status" value="4"/>
</dbReference>
<dbReference type="InterPro" id="IPR050230">
    <property type="entry name" value="CALM/Myosin/TropC-like"/>
</dbReference>
<evidence type="ECO:0000313" key="5">
    <source>
        <dbReference type="EMBL" id="RWS23854.1"/>
    </source>
</evidence>
<name>A0A443S8P9_9ACAR</name>
<dbReference type="PROSITE" id="PS00018">
    <property type="entry name" value="EF_HAND_1"/>
    <property type="match status" value="1"/>
</dbReference>
<keyword evidence="1" id="KW-0479">Metal-binding</keyword>
<comment type="caution">
    <text evidence="5">The sequence shown here is derived from an EMBL/GenBank/DDBJ whole genome shotgun (WGS) entry which is preliminary data.</text>
</comment>
<dbReference type="PANTHER" id="PTHR23048:SF48">
    <property type="entry name" value="CENTRIN 3"/>
    <property type="match status" value="1"/>
</dbReference>
<evidence type="ECO:0000259" key="4">
    <source>
        <dbReference type="PROSITE" id="PS50222"/>
    </source>
</evidence>
<keyword evidence="2" id="KW-0677">Repeat</keyword>
<feature type="domain" description="EF-hand" evidence="4">
    <location>
        <begin position="89"/>
        <end position="124"/>
    </location>
</feature>
<feature type="domain" description="EF-hand" evidence="4">
    <location>
        <begin position="16"/>
        <end position="51"/>
    </location>
</feature>
<dbReference type="OrthoDB" id="343296at2759"/>
<dbReference type="InterPro" id="IPR018247">
    <property type="entry name" value="EF_Hand_1_Ca_BS"/>
</dbReference>
<dbReference type="GO" id="GO:0005509">
    <property type="term" value="F:calcium ion binding"/>
    <property type="evidence" value="ECO:0007669"/>
    <property type="project" value="InterPro"/>
</dbReference>
<proteinExistence type="predicted"/>
<dbReference type="GO" id="GO:0016460">
    <property type="term" value="C:myosin II complex"/>
    <property type="evidence" value="ECO:0007669"/>
    <property type="project" value="TreeGrafter"/>
</dbReference>
<dbReference type="InterPro" id="IPR011992">
    <property type="entry name" value="EF-hand-dom_pair"/>
</dbReference>
<dbReference type="EMBL" id="NCKV01005767">
    <property type="protein sequence ID" value="RWS23854.1"/>
    <property type="molecule type" value="Genomic_DNA"/>
</dbReference>
<keyword evidence="6" id="KW-1185">Reference proteome</keyword>
<evidence type="ECO:0000256" key="1">
    <source>
        <dbReference type="ARBA" id="ARBA00022723"/>
    </source>
</evidence>
<dbReference type="InterPro" id="IPR002048">
    <property type="entry name" value="EF_hand_dom"/>
</dbReference>
<dbReference type="FunFam" id="1.10.238.10:FF:000077">
    <property type="entry name" value="Centrin 1"/>
    <property type="match status" value="1"/>
</dbReference>
<evidence type="ECO:0000256" key="3">
    <source>
        <dbReference type="ARBA" id="ARBA00022837"/>
    </source>
</evidence>
<dbReference type="CDD" id="cd00051">
    <property type="entry name" value="EFh"/>
    <property type="match status" value="1"/>
</dbReference>
<dbReference type="Pfam" id="PF13499">
    <property type="entry name" value="EF-hand_7"/>
    <property type="match status" value="2"/>
</dbReference>
<dbReference type="SMART" id="SM00054">
    <property type="entry name" value="EFh"/>
    <property type="match status" value="4"/>
</dbReference>
<evidence type="ECO:0000313" key="6">
    <source>
        <dbReference type="Proteomes" id="UP000288716"/>
    </source>
</evidence>
<gene>
    <name evidence="5" type="ORF">B4U80_01943</name>
</gene>
<reference evidence="5 6" key="1">
    <citation type="journal article" date="2018" name="Gigascience">
        <title>Genomes of trombidid mites reveal novel predicted allergens and laterally-transferred genes associated with secondary metabolism.</title>
        <authorList>
            <person name="Dong X."/>
            <person name="Chaisiri K."/>
            <person name="Xia D."/>
            <person name="Armstrong S.D."/>
            <person name="Fang Y."/>
            <person name="Donnelly M.J."/>
            <person name="Kadowaki T."/>
            <person name="McGarry J.W."/>
            <person name="Darby A.C."/>
            <person name="Makepeace B.L."/>
        </authorList>
    </citation>
    <scope>NUCLEOTIDE SEQUENCE [LARGE SCALE GENOMIC DNA]</scope>
    <source>
        <strain evidence="5">UoL-UT</strain>
    </source>
</reference>
<dbReference type="STRING" id="299467.A0A443S8P9"/>
<dbReference type="Proteomes" id="UP000288716">
    <property type="component" value="Unassembled WGS sequence"/>
</dbReference>
<dbReference type="SUPFAM" id="SSF47473">
    <property type="entry name" value="EF-hand"/>
    <property type="match status" value="1"/>
</dbReference>
<dbReference type="AlphaFoldDB" id="A0A443S8P9"/>
<protein>
    <submittedName>
        <fullName evidence="5">Caltractin-like isoform X2</fullName>
    </submittedName>
</protein>
<evidence type="ECO:0000256" key="2">
    <source>
        <dbReference type="ARBA" id="ARBA00022737"/>
    </source>
</evidence>
<feature type="domain" description="EF-hand" evidence="4">
    <location>
        <begin position="52"/>
        <end position="87"/>
    </location>
</feature>
<accession>A0A443S8P9</accession>
<sequence length="160" mass="18433">MSANCSDKKSETSNDESENSIKEAFAMFDVNNEGFMPTSKLKFAMRAVGFEPRKEEIKKILEEYDKEGSGKMSLENFRILMEKKICEKDTNDEIMKAFKLFDDDNSGKISFQNLKNVAKELGETISDEELREMIEEADRDGDGCVDKDEFLRIMKKTCLY</sequence>
<feature type="domain" description="EF-hand" evidence="4">
    <location>
        <begin position="125"/>
        <end position="160"/>
    </location>
</feature>
<dbReference type="PANTHER" id="PTHR23048">
    <property type="entry name" value="MYOSIN LIGHT CHAIN 1, 3"/>
    <property type="match status" value="1"/>
</dbReference>